<dbReference type="AlphaFoldDB" id="I0YQN6"/>
<keyword evidence="2" id="KW-1185">Reference proteome</keyword>
<name>I0YQN6_COCSC</name>
<dbReference type="RefSeq" id="XP_005645249.1">
    <property type="nucleotide sequence ID" value="XM_005645192.1"/>
</dbReference>
<evidence type="ECO:0000313" key="2">
    <source>
        <dbReference type="Proteomes" id="UP000007264"/>
    </source>
</evidence>
<comment type="caution">
    <text evidence="1">The sequence shown here is derived from an EMBL/GenBank/DDBJ whole genome shotgun (WGS) entry which is preliminary data.</text>
</comment>
<protein>
    <submittedName>
        <fullName evidence="1">Uncharacterized protein</fullName>
    </submittedName>
</protein>
<proteinExistence type="predicted"/>
<dbReference type="Proteomes" id="UP000007264">
    <property type="component" value="Unassembled WGS sequence"/>
</dbReference>
<sequence length="128" mass="13942">MGCQVLQCLNVVAAACTRMCKLRDLIRERAIQQPKFDLLVPNGGILSLLNFTRFVGDCSGSGDLKHSIYMLGKGQALAMPYICDMYGPRGEVPNFACCYVGQSLTCEAESRLLSMTRSSGSMTEALCM</sequence>
<reference evidence="1 2" key="1">
    <citation type="journal article" date="2012" name="Genome Biol.">
        <title>The genome of the polar eukaryotic microalga coccomyxa subellipsoidea reveals traits of cold adaptation.</title>
        <authorList>
            <person name="Blanc G."/>
            <person name="Agarkova I."/>
            <person name="Grimwood J."/>
            <person name="Kuo A."/>
            <person name="Brueggeman A."/>
            <person name="Dunigan D."/>
            <person name="Gurnon J."/>
            <person name="Ladunga I."/>
            <person name="Lindquist E."/>
            <person name="Lucas S."/>
            <person name="Pangilinan J."/>
            <person name="Proschold T."/>
            <person name="Salamov A."/>
            <person name="Schmutz J."/>
            <person name="Weeks D."/>
            <person name="Yamada T."/>
            <person name="Claverie J.M."/>
            <person name="Grigoriev I."/>
            <person name="Van Etten J."/>
            <person name="Lomsadze A."/>
            <person name="Borodovsky M."/>
        </authorList>
    </citation>
    <scope>NUCLEOTIDE SEQUENCE [LARGE SCALE GENOMIC DNA]</scope>
    <source>
        <strain evidence="1 2">C-169</strain>
    </source>
</reference>
<organism evidence="1 2">
    <name type="scientific">Coccomyxa subellipsoidea (strain C-169)</name>
    <name type="common">Green microalga</name>
    <dbReference type="NCBI Taxonomy" id="574566"/>
    <lineage>
        <taxon>Eukaryota</taxon>
        <taxon>Viridiplantae</taxon>
        <taxon>Chlorophyta</taxon>
        <taxon>core chlorophytes</taxon>
        <taxon>Trebouxiophyceae</taxon>
        <taxon>Trebouxiophyceae incertae sedis</taxon>
        <taxon>Coccomyxaceae</taxon>
        <taxon>Coccomyxa</taxon>
        <taxon>Coccomyxa subellipsoidea</taxon>
    </lineage>
</organism>
<evidence type="ECO:0000313" key="1">
    <source>
        <dbReference type="EMBL" id="EIE20705.1"/>
    </source>
</evidence>
<dbReference type="KEGG" id="csl:COCSUDRAFT_33862"/>
<dbReference type="GeneID" id="17038684"/>
<gene>
    <name evidence="1" type="ORF">COCSUDRAFT_33862</name>
</gene>
<accession>I0YQN6</accession>
<dbReference type="EMBL" id="AGSI01000014">
    <property type="protein sequence ID" value="EIE20705.1"/>
    <property type="molecule type" value="Genomic_DNA"/>
</dbReference>